<organism evidence="1 2">
    <name type="scientific">Babesia ovata</name>
    <dbReference type="NCBI Taxonomy" id="189622"/>
    <lineage>
        <taxon>Eukaryota</taxon>
        <taxon>Sar</taxon>
        <taxon>Alveolata</taxon>
        <taxon>Apicomplexa</taxon>
        <taxon>Aconoidasida</taxon>
        <taxon>Piroplasmida</taxon>
        <taxon>Babesiidae</taxon>
        <taxon>Babesia</taxon>
    </lineage>
</organism>
<dbReference type="Proteomes" id="UP000236319">
    <property type="component" value="Unassembled WGS sequence"/>
</dbReference>
<evidence type="ECO:0000313" key="1">
    <source>
        <dbReference type="EMBL" id="GBE58951.1"/>
    </source>
</evidence>
<protein>
    <recommendedName>
        <fullName evidence="3">Spindle and kinetochore-associated protein 2</fullName>
    </recommendedName>
</protein>
<proteinExistence type="predicted"/>
<dbReference type="EMBL" id="BDSA01000001">
    <property type="protein sequence ID" value="GBE58951.1"/>
    <property type="molecule type" value="Genomic_DNA"/>
</dbReference>
<dbReference type="AlphaFoldDB" id="A0A2H6K7H8"/>
<accession>A0A2H6K7H8</accession>
<reference evidence="1 2" key="1">
    <citation type="journal article" date="2017" name="BMC Genomics">
        <title>Whole-genome assembly of Babesia ovata and comparative genomics between closely related pathogens.</title>
        <authorList>
            <person name="Yamagishi J."/>
            <person name="Asada M."/>
            <person name="Hakimi H."/>
            <person name="Tanaka T.Q."/>
            <person name="Sugimoto C."/>
            <person name="Kawazu S."/>
        </authorList>
    </citation>
    <scope>NUCLEOTIDE SEQUENCE [LARGE SCALE GENOMIC DNA]</scope>
    <source>
        <strain evidence="1 2">Miyake</strain>
    </source>
</reference>
<dbReference type="Pfam" id="PF11362">
    <property type="entry name" value="DUF3161"/>
    <property type="match status" value="1"/>
</dbReference>
<sequence>MASGRLRQPQAVEDALEFVRNKIMQFADVGNDLELVEKKLTAELSAVFGPDVFQLHGRCQDLKAQINKMIRDLAELYEARKELVNVIGNQLTLSASLKNFEKLIDPHARVDDDTHSMEMLGMHYQALWNGEEFEVEEAEEVETKRPLTPLTVIGNSSSLDVTPTKVETPTPETAFKPISQKQFDDIPALVKRRAKLEQINELYKHLFDMAVERKRCLPVKLKEISQAGIQVFGQTGKLENAQSAHTFRDFQIGLIEVSKTRRNQ</sequence>
<evidence type="ECO:0000313" key="2">
    <source>
        <dbReference type="Proteomes" id="UP000236319"/>
    </source>
</evidence>
<evidence type="ECO:0008006" key="3">
    <source>
        <dbReference type="Google" id="ProtNLM"/>
    </source>
</evidence>
<dbReference type="GeneID" id="39872721"/>
<dbReference type="VEuPathDB" id="PiroplasmaDB:BOVATA_004440"/>
<gene>
    <name evidence="1" type="ORF">BOVATA_004440</name>
</gene>
<dbReference type="RefSeq" id="XP_028865194.1">
    <property type="nucleotide sequence ID" value="XM_029009361.1"/>
</dbReference>
<dbReference type="OrthoDB" id="193920at2759"/>
<name>A0A2H6K7H8_9APIC</name>
<keyword evidence="2" id="KW-1185">Reference proteome</keyword>
<comment type="caution">
    <text evidence="1">The sequence shown here is derived from an EMBL/GenBank/DDBJ whole genome shotgun (WGS) entry which is preliminary data.</text>
</comment>